<protein>
    <recommendedName>
        <fullName evidence="2">Antitoxin</fullName>
    </recommendedName>
</protein>
<name>A0ABP6ML31_9ACTN</name>
<dbReference type="RefSeq" id="WP_344855330.1">
    <property type="nucleotide sequence ID" value="NZ_BAAAUT010000003.1"/>
</dbReference>
<reference evidence="4" key="1">
    <citation type="journal article" date="2019" name="Int. J. Syst. Evol. Microbiol.">
        <title>The Global Catalogue of Microorganisms (GCM) 10K type strain sequencing project: providing services to taxonomists for standard genome sequencing and annotation.</title>
        <authorList>
            <consortium name="The Broad Institute Genomics Platform"/>
            <consortium name="The Broad Institute Genome Sequencing Center for Infectious Disease"/>
            <person name="Wu L."/>
            <person name="Ma J."/>
        </authorList>
    </citation>
    <scope>NUCLEOTIDE SEQUENCE [LARGE SCALE GENOMIC DNA]</scope>
    <source>
        <strain evidence="4">JCM 9373</strain>
    </source>
</reference>
<sequence>MTEGRAMAAGAAEQFNIHEAKTQLSKILERVERGEEVVISRAGTPIAKVVPLRTSTRRRGRGSLRGTLVMADDWDSRRTNEGIAGEFGL</sequence>
<proteinExistence type="inferred from homology"/>
<dbReference type="Gene3D" id="3.40.1620.10">
    <property type="entry name" value="YefM-like domain"/>
    <property type="match status" value="1"/>
</dbReference>
<dbReference type="SUPFAM" id="SSF143120">
    <property type="entry name" value="YefM-like"/>
    <property type="match status" value="1"/>
</dbReference>
<dbReference type="Pfam" id="PF02604">
    <property type="entry name" value="PhdYeFM_antitox"/>
    <property type="match status" value="1"/>
</dbReference>
<keyword evidence="4" id="KW-1185">Reference proteome</keyword>
<comment type="function">
    <text evidence="2">Antitoxin component of a type II toxin-antitoxin (TA) system.</text>
</comment>
<evidence type="ECO:0000313" key="4">
    <source>
        <dbReference type="Proteomes" id="UP001500320"/>
    </source>
</evidence>
<evidence type="ECO:0000256" key="2">
    <source>
        <dbReference type="RuleBase" id="RU362080"/>
    </source>
</evidence>
<organism evidence="3 4">
    <name type="scientific">Planomonospora alba</name>
    <dbReference type="NCBI Taxonomy" id="161354"/>
    <lineage>
        <taxon>Bacteria</taxon>
        <taxon>Bacillati</taxon>
        <taxon>Actinomycetota</taxon>
        <taxon>Actinomycetes</taxon>
        <taxon>Streptosporangiales</taxon>
        <taxon>Streptosporangiaceae</taxon>
        <taxon>Planomonospora</taxon>
    </lineage>
</organism>
<dbReference type="InterPro" id="IPR006442">
    <property type="entry name" value="Antitoxin_Phd/YefM"/>
</dbReference>
<dbReference type="InterPro" id="IPR051416">
    <property type="entry name" value="phD-YefM_TA_antitoxins"/>
</dbReference>
<dbReference type="NCBIfam" id="TIGR01552">
    <property type="entry name" value="phd_fam"/>
    <property type="match status" value="1"/>
</dbReference>
<dbReference type="PANTHER" id="PTHR35377">
    <property type="entry name" value="ANTITOXIN VAPB49-RELATED-RELATED"/>
    <property type="match status" value="1"/>
</dbReference>
<evidence type="ECO:0000256" key="1">
    <source>
        <dbReference type="ARBA" id="ARBA00009981"/>
    </source>
</evidence>
<evidence type="ECO:0000313" key="3">
    <source>
        <dbReference type="EMBL" id="GAA3116631.1"/>
    </source>
</evidence>
<accession>A0ABP6ML31</accession>
<gene>
    <name evidence="3" type="ORF">GCM10010466_04600</name>
</gene>
<dbReference type="Proteomes" id="UP001500320">
    <property type="component" value="Unassembled WGS sequence"/>
</dbReference>
<comment type="caution">
    <text evidence="3">The sequence shown here is derived from an EMBL/GenBank/DDBJ whole genome shotgun (WGS) entry which is preliminary data.</text>
</comment>
<dbReference type="EMBL" id="BAAAUT010000003">
    <property type="protein sequence ID" value="GAA3116631.1"/>
    <property type="molecule type" value="Genomic_DNA"/>
</dbReference>
<comment type="similarity">
    <text evidence="1 2">Belongs to the phD/YefM antitoxin family.</text>
</comment>
<dbReference type="InterPro" id="IPR036165">
    <property type="entry name" value="YefM-like_sf"/>
</dbReference>